<dbReference type="PANTHER" id="PTHR30258:SF2">
    <property type="entry name" value="COMG OPERON PROTEIN 1"/>
    <property type="match status" value="1"/>
</dbReference>
<dbReference type="PANTHER" id="PTHR30258">
    <property type="entry name" value="TYPE II SECRETION SYSTEM PROTEIN GSPE-RELATED"/>
    <property type="match status" value="1"/>
</dbReference>
<dbReference type="InterPro" id="IPR001482">
    <property type="entry name" value="T2SS/T4SS_dom"/>
</dbReference>
<comment type="caution">
    <text evidence="5">The sequence shown here is derived from an EMBL/GenBank/DDBJ whole genome shotgun (WGS) entry which is preliminary data.</text>
</comment>
<name>A0A5C6MCI0_9PLAN</name>
<organism evidence="5 6">
    <name type="scientific">Planctomyces bekefii</name>
    <dbReference type="NCBI Taxonomy" id="1653850"/>
    <lineage>
        <taxon>Bacteria</taxon>
        <taxon>Pseudomonadati</taxon>
        <taxon>Planctomycetota</taxon>
        <taxon>Planctomycetia</taxon>
        <taxon>Planctomycetales</taxon>
        <taxon>Planctomycetaceae</taxon>
        <taxon>Planctomyces</taxon>
    </lineage>
</organism>
<dbReference type="Pfam" id="PF00437">
    <property type="entry name" value="T2SSE"/>
    <property type="match status" value="1"/>
</dbReference>
<gene>
    <name evidence="5" type="ORF">E3A20_00880</name>
</gene>
<dbReference type="EMBL" id="SRHE01000006">
    <property type="protein sequence ID" value="TWW12620.1"/>
    <property type="molecule type" value="Genomic_DNA"/>
</dbReference>
<dbReference type="GO" id="GO:0005886">
    <property type="term" value="C:plasma membrane"/>
    <property type="evidence" value="ECO:0007669"/>
    <property type="project" value="TreeGrafter"/>
</dbReference>
<keyword evidence="6" id="KW-1185">Reference proteome</keyword>
<keyword evidence="3" id="KW-0067">ATP-binding</keyword>
<comment type="similarity">
    <text evidence="1">Belongs to the GSP E family.</text>
</comment>
<evidence type="ECO:0000313" key="5">
    <source>
        <dbReference type="EMBL" id="TWW12620.1"/>
    </source>
</evidence>
<dbReference type="CDD" id="cd01129">
    <property type="entry name" value="PulE-GspE-like"/>
    <property type="match status" value="1"/>
</dbReference>
<evidence type="ECO:0000259" key="4">
    <source>
        <dbReference type="PROSITE" id="PS00662"/>
    </source>
</evidence>
<dbReference type="PROSITE" id="PS00662">
    <property type="entry name" value="T2SP_E"/>
    <property type="match status" value="1"/>
</dbReference>
<dbReference type="Gene3D" id="3.40.50.300">
    <property type="entry name" value="P-loop containing nucleotide triphosphate hydrolases"/>
    <property type="match status" value="1"/>
</dbReference>
<evidence type="ECO:0000313" key="6">
    <source>
        <dbReference type="Proteomes" id="UP000321083"/>
    </source>
</evidence>
<dbReference type="GO" id="GO:0016887">
    <property type="term" value="F:ATP hydrolysis activity"/>
    <property type="evidence" value="ECO:0007669"/>
    <property type="project" value="TreeGrafter"/>
</dbReference>
<evidence type="ECO:0000256" key="2">
    <source>
        <dbReference type="ARBA" id="ARBA00022741"/>
    </source>
</evidence>
<reference evidence="5 6" key="1">
    <citation type="submission" date="2019-08" db="EMBL/GenBank/DDBJ databases">
        <title>100 year-old enigma solved: identification of Planctomyces bekefii, the type genus and species of the phylum Planctomycetes.</title>
        <authorList>
            <person name="Svetlana D.N."/>
            <person name="Overmann J."/>
        </authorList>
    </citation>
    <scope>NUCLEOTIDE SEQUENCE [LARGE SCALE GENOMIC DNA]</scope>
    <source>
        <strain evidence="5">Phe10_nw2017</strain>
    </source>
</reference>
<reference evidence="5 6" key="2">
    <citation type="submission" date="2019-08" db="EMBL/GenBank/DDBJ databases">
        <authorList>
            <person name="Henke P."/>
        </authorList>
    </citation>
    <scope>NUCLEOTIDE SEQUENCE [LARGE SCALE GENOMIC DNA]</scope>
    <source>
        <strain evidence="5">Phe10_nw2017</strain>
    </source>
</reference>
<evidence type="ECO:0000256" key="1">
    <source>
        <dbReference type="ARBA" id="ARBA00006611"/>
    </source>
</evidence>
<protein>
    <recommendedName>
        <fullName evidence="4">Bacterial type II secretion system protein E domain-containing protein</fullName>
    </recommendedName>
</protein>
<proteinExistence type="inferred from homology"/>
<dbReference type="Proteomes" id="UP000321083">
    <property type="component" value="Unassembled WGS sequence"/>
</dbReference>
<sequence length="290" mass="31084">MRLFGGNSERQMLEQLGLPAESERCLWQQILATSGVLLITGPSSSGKTTTAYPLIREILRQSAGARCVMTIEDPIESAIAGASQSQVRPAAGFDLAAGLKSMMRQDPDVIMVGEIRDPATAEATFQAALTGHLVIATYHAGSAVEALTRLLEMGLEPYLVRSALNLVVSQRLLRRSCDCRHSREGISPARQVSADKSLSTEGLSFGCNRCGGTGYLGRMALAECLDPSFPLVARSLLARLDSQALFAAAEQSGMVSLKELGERAIRAGETTREELLRVFGGRLVLSDSRT</sequence>
<dbReference type="SMART" id="SM00382">
    <property type="entry name" value="AAA"/>
    <property type="match status" value="1"/>
</dbReference>
<feature type="domain" description="Bacterial type II secretion system protein E" evidence="4">
    <location>
        <begin position="103"/>
        <end position="117"/>
    </location>
</feature>
<dbReference type="InterPro" id="IPR003593">
    <property type="entry name" value="AAA+_ATPase"/>
</dbReference>
<keyword evidence="2" id="KW-0547">Nucleotide-binding</keyword>
<evidence type="ECO:0000256" key="3">
    <source>
        <dbReference type="ARBA" id="ARBA00022840"/>
    </source>
</evidence>
<dbReference type="InterPro" id="IPR027417">
    <property type="entry name" value="P-loop_NTPase"/>
</dbReference>
<dbReference type="AlphaFoldDB" id="A0A5C6MCI0"/>
<dbReference type="SUPFAM" id="SSF52540">
    <property type="entry name" value="P-loop containing nucleoside triphosphate hydrolases"/>
    <property type="match status" value="1"/>
</dbReference>
<accession>A0A5C6MCI0</accession>
<dbReference type="GO" id="GO:0005524">
    <property type="term" value="F:ATP binding"/>
    <property type="evidence" value="ECO:0007669"/>
    <property type="project" value="UniProtKB-KW"/>
</dbReference>